<gene>
    <name evidence="2" type="ORF">L798_03922</name>
</gene>
<feature type="region of interest" description="Disordered" evidence="1">
    <location>
        <begin position="1"/>
        <end position="43"/>
    </location>
</feature>
<reference evidence="2 3" key="1">
    <citation type="journal article" date="2014" name="Nat. Commun.">
        <title>Molecular traces of alternative social organization in a termite genome.</title>
        <authorList>
            <person name="Terrapon N."/>
            <person name="Li C."/>
            <person name="Robertson H.M."/>
            <person name="Ji L."/>
            <person name="Meng X."/>
            <person name="Booth W."/>
            <person name="Chen Z."/>
            <person name="Childers C.P."/>
            <person name="Glastad K.M."/>
            <person name="Gokhale K."/>
            <person name="Gowin J."/>
            <person name="Gronenberg W."/>
            <person name="Hermansen R.A."/>
            <person name="Hu H."/>
            <person name="Hunt B.G."/>
            <person name="Huylmans A.K."/>
            <person name="Khalil S.M."/>
            <person name="Mitchell R.D."/>
            <person name="Munoz-Torres M.C."/>
            <person name="Mustard J.A."/>
            <person name="Pan H."/>
            <person name="Reese J.T."/>
            <person name="Scharf M.E."/>
            <person name="Sun F."/>
            <person name="Vogel H."/>
            <person name="Xiao J."/>
            <person name="Yang W."/>
            <person name="Yang Z."/>
            <person name="Yang Z."/>
            <person name="Zhou J."/>
            <person name="Zhu J."/>
            <person name="Brent C.S."/>
            <person name="Elsik C.G."/>
            <person name="Goodisman M.A."/>
            <person name="Liberles D.A."/>
            <person name="Roe R.M."/>
            <person name="Vargo E.L."/>
            <person name="Vilcinskas A."/>
            <person name="Wang J."/>
            <person name="Bornberg-Bauer E."/>
            <person name="Korb J."/>
            <person name="Zhang G."/>
            <person name="Liebig J."/>
        </authorList>
    </citation>
    <scope>NUCLEOTIDE SEQUENCE [LARGE SCALE GENOMIC DNA]</scope>
    <source>
        <tissue evidence="2">Whole organism</tissue>
    </source>
</reference>
<keyword evidence="3" id="KW-1185">Reference proteome</keyword>
<dbReference type="Proteomes" id="UP000027135">
    <property type="component" value="Unassembled WGS sequence"/>
</dbReference>
<feature type="compositionally biased region" description="Basic residues" evidence="1">
    <location>
        <begin position="1"/>
        <end position="10"/>
    </location>
</feature>
<proteinExistence type="predicted"/>
<evidence type="ECO:0000313" key="2">
    <source>
        <dbReference type="EMBL" id="KDR06836.1"/>
    </source>
</evidence>
<protein>
    <submittedName>
        <fullName evidence="2">Uncharacterized protein</fullName>
    </submittedName>
</protein>
<name>A0A067QQK9_ZOONE</name>
<evidence type="ECO:0000313" key="3">
    <source>
        <dbReference type="Proteomes" id="UP000027135"/>
    </source>
</evidence>
<accession>A0A067QQK9</accession>
<dbReference type="EMBL" id="KK853545">
    <property type="protein sequence ID" value="KDR06836.1"/>
    <property type="molecule type" value="Genomic_DNA"/>
</dbReference>
<dbReference type="AlphaFoldDB" id="A0A067QQK9"/>
<dbReference type="InParanoid" id="A0A067QQK9"/>
<evidence type="ECO:0000256" key="1">
    <source>
        <dbReference type="SAM" id="MobiDB-lite"/>
    </source>
</evidence>
<sequence>MTGRTLHSKRVVADESEGEGEVLGWPSREPCTGNELLDSPADKEPGVVEEMVGKNIAGGEILAGGRQEEIEQTVSSNKEGGNVNSSGVQPNLLAIIWRSLQEDRERNEENRKLDAER</sequence>
<organism evidence="2 3">
    <name type="scientific">Zootermopsis nevadensis</name>
    <name type="common">Dampwood termite</name>
    <dbReference type="NCBI Taxonomy" id="136037"/>
    <lineage>
        <taxon>Eukaryota</taxon>
        <taxon>Metazoa</taxon>
        <taxon>Ecdysozoa</taxon>
        <taxon>Arthropoda</taxon>
        <taxon>Hexapoda</taxon>
        <taxon>Insecta</taxon>
        <taxon>Pterygota</taxon>
        <taxon>Neoptera</taxon>
        <taxon>Polyneoptera</taxon>
        <taxon>Dictyoptera</taxon>
        <taxon>Blattodea</taxon>
        <taxon>Blattoidea</taxon>
        <taxon>Termitoidae</taxon>
        <taxon>Termopsidae</taxon>
        <taxon>Zootermopsis</taxon>
    </lineage>
</organism>